<accession>A0A0F9UT93</accession>
<dbReference type="AlphaFoldDB" id="A0A0F9UT93"/>
<protein>
    <submittedName>
        <fullName evidence="1">Uncharacterized protein</fullName>
    </submittedName>
</protein>
<organism evidence="1">
    <name type="scientific">marine sediment metagenome</name>
    <dbReference type="NCBI Taxonomy" id="412755"/>
    <lineage>
        <taxon>unclassified sequences</taxon>
        <taxon>metagenomes</taxon>
        <taxon>ecological metagenomes</taxon>
    </lineage>
</organism>
<name>A0A0F9UT93_9ZZZZ</name>
<dbReference type="EMBL" id="LAZR01000829">
    <property type="protein sequence ID" value="KKN56838.1"/>
    <property type="molecule type" value="Genomic_DNA"/>
</dbReference>
<evidence type="ECO:0000313" key="1">
    <source>
        <dbReference type="EMBL" id="KKN56838.1"/>
    </source>
</evidence>
<reference evidence="1" key="1">
    <citation type="journal article" date="2015" name="Nature">
        <title>Complex archaea that bridge the gap between prokaryotes and eukaryotes.</title>
        <authorList>
            <person name="Spang A."/>
            <person name="Saw J.H."/>
            <person name="Jorgensen S.L."/>
            <person name="Zaremba-Niedzwiedzka K."/>
            <person name="Martijn J."/>
            <person name="Lind A.E."/>
            <person name="van Eijk R."/>
            <person name="Schleper C."/>
            <person name="Guy L."/>
            <person name="Ettema T.J."/>
        </authorList>
    </citation>
    <scope>NUCLEOTIDE SEQUENCE</scope>
</reference>
<proteinExistence type="predicted"/>
<gene>
    <name evidence="1" type="ORF">LCGC14_0568200</name>
</gene>
<comment type="caution">
    <text evidence="1">The sequence shown here is derived from an EMBL/GenBank/DDBJ whole genome shotgun (WGS) entry which is preliminary data.</text>
</comment>
<sequence>MPLQLSPVIAGGGGANLTEAEADLLYLRLDGGNIMTGNIDVGANDILHVDSIFGSTAILPVRIGDAATTSHSLNSEDDLLVTGELEVNGMFYADGGITAGGDIVGAATYDIGSAASPFAELYIGNVSDYLRVAIVDSVPTLYGVGAFLRIGDAGVTTHGLNSEDDLMITGELEVDGMLYADGGIVADTYEFKEDAGLVTAMDMSVSATPAAGTQESYTFKIDGQSFMKIYAEADSSGGIQNEEIRMLKDVTFVGNGIGLVFGEIYTYNAADTITISGIGYVNAAQITSFTVNGQSNNTTPDHTNDHITITKAGKYLITVSLSVTSTGGTSYQIGTSVVLNNGATEKQNVHAHRSLSGGGGDTASIIMNGIVDLAVNDTVEVWIWNETNTNNVIIDDITLSIVQVGG</sequence>